<dbReference type="PROSITE" id="PS00287">
    <property type="entry name" value="CYSTATIN"/>
    <property type="match status" value="1"/>
</dbReference>
<dbReference type="KEGG" id="maua:101826258"/>
<dbReference type="PANTHER" id="PTHR11414:SF20">
    <property type="entry name" value="CYSTATIN-A"/>
    <property type="match status" value="1"/>
</dbReference>
<keyword evidence="8" id="KW-1185">Reference proteome</keyword>
<reference evidence="9" key="1">
    <citation type="submission" date="2025-08" db="UniProtKB">
        <authorList>
            <consortium name="RefSeq"/>
        </authorList>
    </citation>
    <scope>IDENTIFICATION</scope>
    <source>
        <tissue evidence="9">Liver</tissue>
    </source>
</reference>
<keyword evidence="5" id="KW-0789">Thiol protease inhibitor</keyword>
<evidence type="ECO:0000256" key="3">
    <source>
        <dbReference type="ARBA" id="ARBA00022490"/>
    </source>
</evidence>
<comment type="function">
    <text evidence="6">This is an intracellular thiol proteinase inhibitor.</text>
</comment>
<proteinExistence type="inferred from homology"/>
<evidence type="ECO:0000259" key="7">
    <source>
        <dbReference type="SMART" id="SM00043"/>
    </source>
</evidence>
<feature type="domain" description="Cystatin" evidence="7">
    <location>
        <begin position="1"/>
        <end position="98"/>
    </location>
</feature>
<dbReference type="Pfam" id="PF00031">
    <property type="entry name" value="Cystatin"/>
    <property type="match status" value="1"/>
</dbReference>
<dbReference type="OrthoDB" id="2429551at2759"/>
<dbReference type="FunFam" id="3.10.450.10:FF:000001">
    <property type="entry name" value="Cystatin-A"/>
    <property type="match status" value="1"/>
</dbReference>
<accession>A0A1U7QRM4</accession>
<dbReference type="Proteomes" id="UP000886700">
    <property type="component" value="Unplaced"/>
</dbReference>
<dbReference type="GeneID" id="101826258"/>
<dbReference type="GO" id="GO:0004869">
    <property type="term" value="F:cysteine-type endopeptidase inhibitor activity"/>
    <property type="evidence" value="ECO:0007669"/>
    <property type="project" value="UniProtKB-KW"/>
</dbReference>
<evidence type="ECO:0000256" key="4">
    <source>
        <dbReference type="ARBA" id="ARBA00022690"/>
    </source>
</evidence>
<evidence type="ECO:0000256" key="5">
    <source>
        <dbReference type="ARBA" id="ARBA00022704"/>
    </source>
</evidence>
<dbReference type="PANTHER" id="PTHR11414">
    <property type="entry name" value="CYSTATIN FAMILY MEMBER"/>
    <property type="match status" value="1"/>
</dbReference>
<dbReference type="PRINTS" id="PR00295">
    <property type="entry name" value="STEFINA"/>
</dbReference>
<name>A0A1U7QRM4_MESAU</name>
<dbReference type="AlphaFoldDB" id="A0A1U7QRM4"/>
<keyword evidence="3" id="KW-0963">Cytoplasm</keyword>
<evidence type="ECO:0000313" key="8">
    <source>
        <dbReference type="Proteomes" id="UP000886700"/>
    </source>
</evidence>
<organism evidence="8 9">
    <name type="scientific">Mesocricetus auratus</name>
    <name type="common">Golden hamster</name>
    <dbReference type="NCBI Taxonomy" id="10036"/>
    <lineage>
        <taxon>Eukaryota</taxon>
        <taxon>Metazoa</taxon>
        <taxon>Chordata</taxon>
        <taxon>Craniata</taxon>
        <taxon>Vertebrata</taxon>
        <taxon>Euteleostomi</taxon>
        <taxon>Mammalia</taxon>
        <taxon>Eutheria</taxon>
        <taxon>Euarchontoglires</taxon>
        <taxon>Glires</taxon>
        <taxon>Rodentia</taxon>
        <taxon>Myomorpha</taxon>
        <taxon>Muroidea</taxon>
        <taxon>Cricetidae</taxon>
        <taxon>Cricetinae</taxon>
        <taxon>Mesocricetus</taxon>
    </lineage>
</organism>
<dbReference type="Gene3D" id="3.10.450.10">
    <property type="match status" value="1"/>
</dbReference>
<dbReference type="SMART" id="SM00043">
    <property type="entry name" value="CY"/>
    <property type="match status" value="1"/>
</dbReference>
<evidence type="ECO:0000256" key="2">
    <source>
        <dbReference type="ARBA" id="ARBA00009403"/>
    </source>
</evidence>
<dbReference type="InterPro" id="IPR001713">
    <property type="entry name" value="Prot_inh_stefin"/>
</dbReference>
<dbReference type="eggNOG" id="ENOG502SF2X">
    <property type="taxonomic scope" value="Eukaryota"/>
</dbReference>
<gene>
    <name evidence="9" type="primary">Csta</name>
</gene>
<keyword evidence="4" id="KW-0646">Protease inhibitor</keyword>
<dbReference type="STRING" id="10036.ENSMAUP00000011325"/>
<dbReference type="InterPro" id="IPR046350">
    <property type="entry name" value="Cystatin_sf"/>
</dbReference>
<comment type="subcellular location">
    <subcellularLocation>
        <location evidence="1">Cytoplasm</location>
    </subcellularLocation>
</comment>
<dbReference type="CDD" id="cd00042">
    <property type="entry name" value="CY"/>
    <property type="match status" value="1"/>
</dbReference>
<evidence type="ECO:0000256" key="1">
    <source>
        <dbReference type="ARBA" id="ARBA00004496"/>
    </source>
</evidence>
<evidence type="ECO:0000313" key="9">
    <source>
        <dbReference type="RefSeq" id="XP_005071579.1"/>
    </source>
</evidence>
<dbReference type="SUPFAM" id="SSF54403">
    <property type="entry name" value="Cystatin/monellin"/>
    <property type="match status" value="1"/>
</dbReference>
<evidence type="ECO:0000256" key="6">
    <source>
        <dbReference type="ARBA" id="ARBA00056152"/>
    </source>
</evidence>
<sequence length="98" mass="11075">MIPGGLSEARPATPEVQEIADQVRAQLEEKTNEKYEKFEAIEYKTQVVAGVNYFIKVDVGNSQYVHLKVYKGLPGQNEGLQLSGYQTDKTKDDELSYF</sequence>
<dbReference type="InterPro" id="IPR000010">
    <property type="entry name" value="Cystatin_dom"/>
</dbReference>
<protein>
    <submittedName>
        <fullName evidence="9">Cystatin-A</fullName>
    </submittedName>
</protein>
<comment type="similarity">
    <text evidence="2">Belongs to the cystatin family.</text>
</comment>
<dbReference type="GO" id="GO:0005829">
    <property type="term" value="C:cytosol"/>
    <property type="evidence" value="ECO:0007669"/>
    <property type="project" value="TreeGrafter"/>
</dbReference>
<dbReference type="CTD" id="1475"/>
<dbReference type="InterPro" id="IPR018073">
    <property type="entry name" value="Prot_inh_cystat_CS"/>
</dbReference>
<dbReference type="RefSeq" id="XP_005071579.1">
    <property type="nucleotide sequence ID" value="XM_005071522.4"/>
</dbReference>